<evidence type="ECO:0000256" key="2">
    <source>
        <dbReference type="SAM" id="MobiDB-lite"/>
    </source>
</evidence>
<sequence length="284" mass="30978">MTILDTFLLVFKTDIPKEAGADIAKLDKQLDEMAKKGKKRTEDENKQYEVLKKQRKELLDATKQQRQETDKLGDSFAGMIENAVGAVTAYATFGALKTALIDANKLNSSLTILGKTFSQSPRDIKAFGQALQLSGGDAQSLYNFVAAEGTDLAGKRLPFDLKRAIENIHTNVQNDPSFLTNGRPEQLLHPCPYNHLHGLLRQLETTSCTLPRFTNVDVLIASRRQTIPTRRSTDNSTCSSVGSTSNSDAGWRPGKPSASATAVTAWYPPSQASTSRPFAGDAKS</sequence>
<reference evidence="4" key="1">
    <citation type="submission" date="2017-06" db="EMBL/GenBank/DDBJ databases">
        <title>Genome analysis of Fimbriiglobus ruber SP5, the first member of the order Planctomycetales with confirmed chitinolytic capability.</title>
        <authorList>
            <person name="Ravin N.V."/>
            <person name="Rakitin A.L."/>
            <person name="Ivanova A.A."/>
            <person name="Beletsky A.V."/>
            <person name="Kulichevskaya I.S."/>
            <person name="Mardanov A.V."/>
            <person name="Dedysh S.N."/>
        </authorList>
    </citation>
    <scope>NUCLEOTIDE SEQUENCE [LARGE SCALE GENOMIC DNA]</scope>
    <source>
        <strain evidence="4">SP5</strain>
    </source>
</reference>
<feature type="region of interest" description="Disordered" evidence="2">
    <location>
        <begin position="228"/>
        <end position="262"/>
    </location>
</feature>
<dbReference type="AlphaFoldDB" id="A0A225E1F9"/>
<evidence type="ECO:0000256" key="1">
    <source>
        <dbReference type="SAM" id="Coils"/>
    </source>
</evidence>
<keyword evidence="4" id="KW-1185">Reference proteome</keyword>
<evidence type="ECO:0000313" key="4">
    <source>
        <dbReference type="Proteomes" id="UP000214646"/>
    </source>
</evidence>
<proteinExistence type="predicted"/>
<accession>A0A225E1F9</accession>
<comment type="caution">
    <text evidence="3">The sequence shown here is derived from an EMBL/GenBank/DDBJ whole genome shotgun (WGS) entry which is preliminary data.</text>
</comment>
<feature type="compositionally biased region" description="Low complexity" evidence="2">
    <location>
        <begin position="235"/>
        <end position="247"/>
    </location>
</feature>
<feature type="coiled-coil region" evidence="1">
    <location>
        <begin position="41"/>
        <end position="71"/>
    </location>
</feature>
<dbReference type="EMBL" id="NIDE01000001">
    <property type="protein sequence ID" value="OWK47560.1"/>
    <property type="molecule type" value="Genomic_DNA"/>
</dbReference>
<gene>
    <name evidence="3" type="ORF">FRUB_01259</name>
</gene>
<organism evidence="3 4">
    <name type="scientific">Fimbriiglobus ruber</name>
    <dbReference type="NCBI Taxonomy" id="1908690"/>
    <lineage>
        <taxon>Bacteria</taxon>
        <taxon>Pseudomonadati</taxon>
        <taxon>Planctomycetota</taxon>
        <taxon>Planctomycetia</taxon>
        <taxon>Gemmatales</taxon>
        <taxon>Gemmataceae</taxon>
        <taxon>Fimbriiglobus</taxon>
    </lineage>
</organism>
<name>A0A225E1F9_9BACT</name>
<dbReference type="RefSeq" id="WP_088252640.1">
    <property type="nucleotide sequence ID" value="NZ_NIDE01000001.1"/>
</dbReference>
<protein>
    <submittedName>
        <fullName evidence="3">Uncharacterized protein</fullName>
    </submittedName>
</protein>
<dbReference type="Proteomes" id="UP000214646">
    <property type="component" value="Unassembled WGS sequence"/>
</dbReference>
<keyword evidence="1" id="KW-0175">Coiled coil</keyword>
<evidence type="ECO:0000313" key="3">
    <source>
        <dbReference type="EMBL" id="OWK47560.1"/>
    </source>
</evidence>